<dbReference type="EMBL" id="BK014939">
    <property type="protein sequence ID" value="DAD83654.1"/>
    <property type="molecule type" value="Genomic_DNA"/>
</dbReference>
<name>A0A8S5MN04_9CAUD</name>
<sequence>MSLCHTQKCAAQSKPYKRNTTKAIRSGFARI</sequence>
<organism evidence="1">
    <name type="scientific">Siphoviridae sp. ct89Z21</name>
    <dbReference type="NCBI Taxonomy" id="2826168"/>
    <lineage>
        <taxon>Viruses</taxon>
        <taxon>Duplodnaviria</taxon>
        <taxon>Heunggongvirae</taxon>
        <taxon>Uroviricota</taxon>
        <taxon>Caudoviricetes</taxon>
    </lineage>
</organism>
<evidence type="ECO:0000313" key="1">
    <source>
        <dbReference type="EMBL" id="DAD83654.1"/>
    </source>
</evidence>
<protein>
    <submittedName>
        <fullName evidence="1">Uncharacterized protein</fullName>
    </submittedName>
</protein>
<proteinExistence type="predicted"/>
<accession>A0A8S5MN04</accession>
<reference evidence="1" key="1">
    <citation type="journal article" date="2021" name="Proc. Natl. Acad. Sci. U.S.A.">
        <title>A Catalog of Tens of Thousands of Viruses from Human Metagenomes Reveals Hidden Associations with Chronic Diseases.</title>
        <authorList>
            <person name="Tisza M.J."/>
            <person name="Buck C.B."/>
        </authorList>
    </citation>
    <scope>NUCLEOTIDE SEQUENCE</scope>
    <source>
        <strain evidence="1">Ct89Z21</strain>
    </source>
</reference>